<dbReference type="OrthoDB" id="10616738at2759"/>
<accession>A0A9E7GMI7</accession>
<gene>
    <name evidence="2" type="ORF">MUK42_10706</name>
</gene>
<name>A0A9E7GMI7_9LILI</name>
<sequence>MKKREGNDEISTSLAVSFLCLGFILLLGLESGNGEGTADAGGGLEGDPLGLGVVDVHVRDGDPDEELPALDARHPLHTAVLHEGRHLRRVRHRLADSLEHVGGGLLLLQPHEPGGPVVADLLNGRQRKQALGQVDPLQQTHRLLLADVGAVEHLRALALALDQRLRRHPFDGPPPAPCRRRVGLGMEGGVSTRPDLIGAARADEVTELPRELLKMSRLVVGEL</sequence>
<keyword evidence="1" id="KW-1133">Transmembrane helix</keyword>
<evidence type="ECO:0000313" key="2">
    <source>
        <dbReference type="EMBL" id="URE15062.1"/>
    </source>
</evidence>
<dbReference type="EMBL" id="CP097509">
    <property type="protein sequence ID" value="URE15062.1"/>
    <property type="molecule type" value="Genomic_DNA"/>
</dbReference>
<dbReference type="AlphaFoldDB" id="A0A9E7GMI7"/>
<keyword evidence="3" id="KW-1185">Reference proteome</keyword>
<reference evidence="2" key="1">
    <citation type="submission" date="2022-05" db="EMBL/GenBank/DDBJ databases">
        <title>The Musa troglodytarum L. genome provides insights into the mechanism of non-climacteric behaviour and enrichment of carotenoids.</title>
        <authorList>
            <person name="Wang J."/>
        </authorList>
    </citation>
    <scope>NUCLEOTIDE SEQUENCE</scope>
    <source>
        <tissue evidence="2">Leaf</tissue>
    </source>
</reference>
<proteinExistence type="predicted"/>
<keyword evidence="1" id="KW-0812">Transmembrane</keyword>
<dbReference type="Proteomes" id="UP001055439">
    <property type="component" value="Chromosome 7"/>
</dbReference>
<organism evidence="2 3">
    <name type="scientific">Musa troglodytarum</name>
    <name type="common">fe'i banana</name>
    <dbReference type="NCBI Taxonomy" id="320322"/>
    <lineage>
        <taxon>Eukaryota</taxon>
        <taxon>Viridiplantae</taxon>
        <taxon>Streptophyta</taxon>
        <taxon>Embryophyta</taxon>
        <taxon>Tracheophyta</taxon>
        <taxon>Spermatophyta</taxon>
        <taxon>Magnoliopsida</taxon>
        <taxon>Liliopsida</taxon>
        <taxon>Zingiberales</taxon>
        <taxon>Musaceae</taxon>
        <taxon>Musa</taxon>
    </lineage>
</organism>
<keyword evidence="1" id="KW-0472">Membrane</keyword>
<protein>
    <submittedName>
        <fullName evidence="2">Uncharacterized protein</fullName>
    </submittedName>
</protein>
<evidence type="ECO:0000313" key="3">
    <source>
        <dbReference type="Proteomes" id="UP001055439"/>
    </source>
</evidence>
<evidence type="ECO:0000256" key="1">
    <source>
        <dbReference type="SAM" id="Phobius"/>
    </source>
</evidence>
<feature type="transmembrane region" description="Helical" evidence="1">
    <location>
        <begin position="12"/>
        <end position="29"/>
    </location>
</feature>